<keyword evidence="2" id="KW-0472">Membrane</keyword>
<keyword evidence="2" id="KW-1133">Transmembrane helix</keyword>
<reference evidence="4 5" key="1">
    <citation type="submission" date="2020-08" db="EMBL/GenBank/DDBJ databases">
        <title>A Genomic Blueprint of the Chicken Gut Microbiome.</title>
        <authorList>
            <person name="Gilroy R."/>
            <person name="Ravi A."/>
            <person name="Getino M."/>
            <person name="Pursley I."/>
            <person name="Horton D.L."/>
            <person name="Alikhan N.-F."/>
            <person name="Baker D."/>
            <person name="Gharbi K."/>
            <person name="Hall N."/>
            <person name="Watson M."/>
            <person name="Adriaenssens E.M."/>
            <person name="Foster-Nyarko E."/>
            <person name="Jarju S."/>
            <person name="Secka A."/>
            <person name="Antonio M."/>
            <person name="Oren A."/>
            <person name="Chaudhuri R."/>
            <person name="La Ragione R.M."/>
            <person name="Hildebrand F."/>
            <person name="Pallen M.J."/>
        </authorList>
    </citation>
    <scope>NUCLEOTIDE SEQUENCE [LARGE SCALE GENOMIC DNA]</scope>
    <source>
        <strain evidence="4 5">Sa4CUA1</strain>
    </source>
</reference>
<name>A0ABR8RXJ6_9CELL</name>
<feature type="region of interest" description="Disordered" evidence="1">
    <location>
        <begin position="29"/>
        <end position="48"/>
    </location>
</feature>
<comment type="caution">
    <text evidence="4">The sequence shown here is derived from an EMBL/GenBank/DDBJ whole genome shotgun (WGS) entry which is preliminary data.</text>
</comment>
<proteinExistence type="predicted"/>
<organism evidence="4 5">
    <name type="scientific">Oerskovia rustica</name>
    <dbReference type="NCBI Taxonomy" id="2762237"/>
    <lineage>
        <taxon>Bacteria</taxon>
        <taxon>Bacillati</taxon>
        <taxon>Actinomycetota</taxon>
        <taxon>Actinomycetes</taxon>
        <taxon>Micrococcales</taxon>
        <taxon>Cellulomonadaceae</taxon>
        <taxon>Oerskovia</taxon>
    </lineage>
</organism>
<evidence type="ECO:0000256" key="1">
    <source>
        <dbReference type="SAM" id="MobiDB-lite"/>
    </source>
</evidence>
<dbReference type="Proteomes" id="UP000641803">
    <property type="component" value="Unassembled WGS sequence"/>
</dbReference>
<feature type="compositionally biased region" description="Low complexity" evidence="1">
    <location>
        <begin position="167"/>
        <end position="182"/>
    </location>
</feature>
<evidence type="ECO:0000256" key="3">
    <source>
        <dbReference type="SAM" id="SignalP"/>
    </source>
</evidence>
<gene>
    <name evidence="4" type="ORF">H9652_18905</name>
</gene>
<evidence type="ECO:0000256" key="2">
    <source>
        <dbReference type="SAM" id="Phobius"/>
    </source>
</evidence>
<sequence>MSTSRTTLWARGLLVAGLVGATALVGPAANASVESPEPPPAGGDYVETTPPPTIELTVLQPVCDGDVPYLEYDVDVTGTPNDTVTITWLNPSGANVVQAGLPLSGRVLWPGATVDDAGNPTGWPGWVFENGEWVEGGTFGWVRPTVNVLFQVNPETTVSVDYPPSSPNCNTNPPGKTTPPGTTTVDGKVTTVSNSAGAEESGLAATGATVGKFVGIGAALLLVGGGLVLVARRGRKSDA</sequence>
<evidence type="ECO:0000313" key="4">
    <source>
        <dbReference type="EMBL" id="MBD7952468.1"/>
    </source>
</evidence>
<feature type="chain" id="PRO_5046855817" evidence="3">
    <location>
        <begin position="32"/>
        <end position="239"/>
    </location>
</feature>
<accession>A0ABR8RXJ6</accession>
<keyword evidence="2" id="KW-0812">Transmembrane</keyword>
<dbReference type="EMBL" id="JACSQQ010000056">
    <property type="protein sequence ID" value="MBD7952468.1"/>
    <property type="molecule type" value="Genomic_DNA"/>
</dbReference>
<evidence type="ECO:0000313" key="5">
    <source>
        <dbReference type="Proteomes" id="UP000641803"/>
    </source>
</evidence>
<feature type="signal peptide" evidence="3">
    <location>
        <begin position="1"/>
        <end position="31"/>
    </location>
</feature>
<dbReference type="RefSeq" id="WP_191798290.1">
    <property type="nucleotide sequence ID" value="NZ_JACSQQ010000056.1"/>
</dbReference>
<feature type="region of interest" description="Disordered" evidence="1">
    <location>
        <begin position="161"/>
        <end position="182"/>
    </location>
</feature>
<keyword evidence="3" id="KW-0732">Signal</keyword>
<feature type="transmembrane region" description="Helical" evidence="2">
    <location>
        <begin position="213"/>
        <end position="231"/>
    </location>
</feature>
<protein>
    <submittedName>
        <fullName evidence="4">Peptidase</fullName>
    </submittedName>
</protein>
<keyword evidence="5" id="KW-1185">Reference proteome</keyword>